<organism evidence="1 2">
    <name type="scientific">Actinoplanes regularis</name>
    <dbReference type="NCBI Taxonomy" id="52697"/>
    <lineage>
        <taxon>Bacteria</taxon>
        <taxon>Bacillati</taxon>
        <taxon>Actinomycetota</taxon>
        <taxon>Actinomycetes</taxon>
        <taxon>Micromonosporales</taxon>
        <taxon>Micromonosporaceae</taxon>
        <taxon>Actinoplanes</taxon>
    </lineage>
</organism>
<proteinExistence type="predicted"/>
<name>A0A239DW65_9ACTN</name>
<evidence type="ECO:0000313" key="1">
    <source>
        <dbReference type="EMBL" id="SNS36597.1"/>
    </source>
</evidence>
<dbReference type="EMBL" id="FZNR01000014">
    <property type="protein sequence ID" value="SNS36597.1"/>
    <property type="molecule type" value="Genomic_DNA"/>
</dbReference>
<accession>A0A239DW65</accession>
<sequence>MLLASAFAPAGCSLLEKAPVVAQPPATTSPTPDPAQAVARLGQESARFTVVFGEAEKVSGVIDQATGNWEMTGDGYVVRRVGADVYVKLTGEPPHSVFPGQYGDDLGKWVHLAAPSDAPAFDRDFPWAPARKAAAAEFDVAGRFSRVTLRDPAMVVSYSHYGTVVQVAAPPADQTIEDHLFTPGSLGSIF</sequence>
<keyword evidence="2" id="KW-1185">Reference proteome</keyword>
<dbReference type="Proteomes" id="UP000198415">
    <property type="component" value="Unassembled WGS sequence"/>
</dbReference>
<gene>
    <name evidence="1" type="ORF">SAMN06264365_114126</name>
</gene>
<evidence type="ECO:0008006" key="3">
    <source>
        <dbReference type="Google" id="ProtNLM"/>
    </source>
</evidence>
<dbReference type="AlphaFoldDB" id="A0A239DW65"/>
<protein>
    <recommendedName>
        <fullName evidence="3">Lipoprotein</fullName>
    </recommendedName>
</protein>
<reference evidence="1 2" key="1">
    <citation type="submission" date="2017-06" db="EMBL/GenBank/DDBJ databases">
        <authorList>
            <person name="Kim H.J."/>
            <person name="Triplett B.A."/>
        </authorList>
    </citation>
    <scope>NUCLEOTIDE SEQUENCE [LARGE SCALE GENOMIC DNA]</scope>
    <source>
        <strain evidence="1 2">DSM 43151</strain>
    </source>
</reference>
<evidence type="ECO:0000313" key="2">
    <source>
        <dbReference type="Proteomes" id="UP000198415"/>
    </source>
</evidence>